<proteinExistence type="predicted"/>
<dbReference type="Gene3D" id="1.20.1270.60">
    <property type="entry name" value="Arfaptin homology (AH) domain/BAR domain"/>
    <property type="match status" value="1"/>
</dbReference>
<dbReference type="InParanoid" id="I1CVC6"/>
<dbReference type="OrthoDB" id="10070851at2759"/>
<reference evidence="1 2" key="1">
    <citation type="journal article" date="2009" name="PLoS Genet.">
        <title>Genomic analysis of the basal lineage fungus Rhizopus oryzae reveals a whole-genome duplication.</title>
        <authorList>
            <person name="Ma L.-J."/>
            <person name="Ibrahim A.S."/>
            <person name="Skory C."/>
            <person name="Grabherr M.G."/>
            <person name="Burger G."/>
            <person name="Butler M."/>
            <person name="Elias M."/>
            <person name="Idnurm A."/>
            <person name="Lang B.F."/>
            <person name="Sone T."/>
            <person name="Abe A."/>
            <person name="Calvo S.E."/>
            <person name="Corrochano L.M."/>
            <person name="Engels R."/>
            <person name="Fu J."/>
            <person name="Hansberg W."/>
            <person name="Kim J.-M."/>
            <person name="Kodira C.D."/>
            <person name="Koehrsen M.J."/>
            <person name="Liu B."/>
            <person name="Miranda-Saavedra D."/>
            <person name="O'Leary S."/>
            <person name="Ortiz-Castellanos L."/>
            <person name="Poulter R."/>
            <person name="Rodriguez-Romero J."/>
            <person name="Ruiz-Herrera J."/>
            <person name="Shen Y.-Q."/>
            <person name="Zeng Q."/>
            <person name="Galagan J."/>
            <person name="Birren B.W."/>
            <person name="Cuomo C.A."/>
            <person name="Wickes B.L."/>
        </authorList>
    </citation>
    <scope>NUCLEOTIDE SEQUENCE [LARGE SCALE GENOMIC DNA]</scope>
    <source>
        <strain evidence="2">RA 99-880 / ATCC MYA-4621 / FGSC 9543 / NRRL 43880</strain>
    </source>
</reference>
<protein>
    <submittedName>
        <fullName evidence="1">Uncharacterized protein</fullName>
    </submittedName>
</protein>
<evidence type="ECO:0000313" key="2">
    <source>
        <dbReference type="Proteomes" id="UP000009138"/>
    </source>
</evidence>
<gene>
    <name evidence="1" type="ORF">RO3G_16928</name>
</gene>
<dbReference type="VEuPathDB" id="FungiDB:RO3G_16928"/>
<dbReference type="AlphaFoldDB" id="I1CVC6"/>
<dbReference type="EMBL" id="GG669511">
    <property type="protein sequence ID" value="EIE92406.1"/>
    <property type="molecule type" value="Genomic_DNA"/>
</dbReference>
<accession>I1CVC6</accession>
<dbReference type="RefSeq" id="XP_067527802.1">
    <property type="nucleotide sequence ID" value="XM_067671512.1"/>
</dbReference>
<organism evidence="1 2">
    <name type="scientific">Rhizopus delemar (strain RA 99-880 / ATCC MYA-4621 / FGSC 9543 / NRRL 43880)</name>
    <name type="common">Mucormycosis agent</name>
    <name type="synonym">Rhizopus arrhizus var. delemar</name>
    <dbReference type="NCBI Taxonomy" id="246409"/>
    <lineage>
        <taxon>Eukaryota</taxon>
        <taxon>Fungi</taxon>
        <taxon>Fungi incertae sedis</taxon>
        <taxon>Mucoromycota</taxon>
        <taxon>Mucoromycotina</taxon>
        <taxon>Mucoromycetes</taxon>
        <taxon>Mucorales</taxon>
        <taxon>Mucorineae</taxon>
        <taxon>Rhizopodaceae</taxon>
        <taxon>Rhizopus</taxon>
    </lineage>
</organism>
<sequence length="65" mass="7645">MANCLVSLPTHIFTLQDIVLDSPVWRTNMIHLEDQIDQYEKWLDGFIRYLKSYIESIINCALMGK</sequence>
<dbReference type="GeneID" id="93623893"/>
<dbReference type="STRING" id="246409.I1CVC6"/>
<dbReference type="SUPFAM" id="SSF103657">
    <property type="entry name" value="BAR/IMD domain-like"/>
    <property type="match status" value="1"/>
</dbReference>
<keyword evidence="2" id="KW-1185">Reference proteome</keyword>
<dbReference type="InterPro" id="IPR027267">
    <property type="entry name" value="AH/BAR_dom_sf"/>
</dbReference>
<dbReference type="Proteomes" id="UP000009138">
    <property type="component" value="Unassembled WGS sequence"/>
</dbReference>
<name>I1CVC6_RHIO9</name>
<evidence type="ECO:0000313" key="1">
    <source>
        <dbReference type="EMBL" id="EIE92406.1"/>
    </source>
</evidence>